<keyword evidence="1" id="KW-1133">Transmembrane helix</keyword>
<name>A0A3M7QYU6_BRAPC</name>
<organism evidence="2 3">
    <name type="scientific">Brachionus plicatilis</name>
    <name type="common">Marine rotifer</name>
    <name type="synonym">Brachionus muelleri</name>
    <dbReference type="NCBI Taxonomy" id="10195"/>
    <lineage>
        <taxon>Eukaryota</taxon>
        <taxon>Metazoa</taxon>
        <taxon>Spiralia</taxon>
        <taxon>Gnathifera</taxon>
        <taxon>Rotifera</taxon>
        <taxon>Eurotatoria</taxon>
        <taxon>Monogononta</taxon>
        <taxon>Pseudotrocha</taxon>
        <taxon>Ploima</taxon>
        <taxon>Brachionidae</taxon>
        <taxon>Brachionus</taxon>
    </lineage>
</organism>
<accession>A0A3M7QYU6</accession>
<dbReference type="Proteomes" id="UP000276133">
    <property type="component" value="Unassembled WGS sequence"/>
</dbReference>
<keyword evidence="1" id="KW-0812">Transmembrane</keyword>
<proteinExistence type="predicted"/>
<sequence>MVFVIKNIHQIGIERMHLVQFWKISQYLCQFIMVVLLCIFYLTGVKLSNPTDCILFVYDCWCFSLGLGQNYIYKVLGRWYSNLIEKIKLNPLHAIFHSYKFDINVINTHLEKTLNNFISLFMLLIFKAILYIL</sequence>
<evidence type="ECO:0000313" key="3">
    <source>
        <dbReference type="Proteomes" id="UP000276133"/>
    </source>
</evidence>
<feature type="transmembrane region" description="Helical" evidence="1">
    <location>
        <begin position="54"/>
        <end position="73"/>
    </location>
</feature>
<feature type="transmembrane region" description="Helical" evidence="1">
    <location>
        <begin position="114"/>
        <end position="132"/>
    </location>
</feature>
<protein>
    <submittedName>
        <fullName evidence="2">Uncharacterized protein</fullName>
    </submittedName>
</protein>
<keyword evidence="3" id="KW-1185">Reference proteome</keyword>
<evidence type="ECO:0000256" key="1">
    <source>
        <dbReference type="SAM" id="Phobius"/>
    </source>
</evidence>
<dbReference type="EMBL" id="REGN01004695">
    <property type="protein sequence ID" value="RNA16496.1"/>
    <property type="molecule type" value="Genomic_DNA"/>
</dbReference>
<keyword evidence="1" id="KW-0472">Membrane</keyword>
<evidence type="ECO:0000313" key="2">
    <source>
        <dbReference type="EMBL" id="RNA16496.1"/>
    </source>
</evidence>
<feature type="transmembrane region" description="Helical" evidence="1">
    <location>
        <begin position="24"/>
        <end position="42"/>
    </location>
</feature>
<dbReference type="AlphaFoldDB" id="A0A3M7QYU6"/>
<gene>
    <name evidence="2" type="ORF">BpHYR1_026922</name>
</gene>
<comment type="caution">
    <text evidence="2">The sequence shown here is derived from an EMBL/GenBank/DDBJ whole genome shotgun (WGS) entry which is preliminary data.</text>
</comment>
<reference evidence="2 3" key="1">
    <citation type="journal article" date="2018" name="Sci. Rep.">
        <title>Genomic signatures of local adaptation to the degree of environmental predictability in rotifers.</title>
        <authorList>
            <person name="Franch-Gras L."/>
            <person name="Hahn C."/>
            <person name="Garcia-Roger E.M."/>
            <person name="Carmona M.J."/>
            <person name="Serra M."/>
            <person name="Gomez A."/>
        </authorList>
    </citation>
    <scope>NUCLEOTIDE SEQUENCE [LARGE SCALE GENOMIC DNA]</scope>
    <source>
        <strain evidence="2">HYR1</strain>
    </source>
</reference>